<dbReference type="EMBL" id="PDUG01000003">
    <property type="protein sequence ID" value="PIC38945.1"/>
    <property type="molecule type" value="Genomic_DNA"/>
</dbReference>
<protein>
    <submittedName>
        <fullName evidence="2">Uncharacterized protein</fullName>
    </submittedName>
</protein>
<keyword evidence="1" id="KW-0812">Transmembrane</keyword>
<keyword evidence="1" id="KW-0472">Membrane</keyword>
<keyword evidence="1" id="KW-1133">Transmembrane helix</keyword>
<dbReference type="OrthoDB" id="10499180at2759"/>
<comment type="caution">
    <text evidence="2">The sequence shown here is derived from an EMBL/GenBank/DDBJ whole genome shotgun (WGS) entry which is preliminary data.</text>
</comment>
<feature type="transmembrane region" description="Helical" evidence="1">
    <location>
        <begin position="81"/>
        <end position="100"/>
    </location>
</feature>
<organism evidence="2 3">
    <name type="scientific">Caenorhabditis nigoni</name>
    <dbReference type="NCBI Taxonomy" id="1611254"/>
    <lineage>
        <taxon>Eukaryota</taxon>
        <taxon>Metazoa</taxon>
        <taxon>Ecdysozoa</taxon>
        <taxon>Nematoda</taxon>
        <taxon>Chromadorea</taxon>
        <taxon>Rhabditida</taxon>
        <taxon>Rhabditina</taxon>
        <taxon>Rhabditomorpha</taxon>
        <taxon>Rhabditoidea</taxon>
        <taxon>Rhabditidae</taxon>
        <taxon>Peloderinae</taxon>
        <taxon>Caenorhabditis</taxon>
    </lineage>
</organism>
<proteinExistence type="predicted"/>
<evidence type="ECO:0000313" key="3">
    <source>
        <dbReference type="Proteomes" id="UP000230233"/>
    </source>
</evidence>
<dbReference type="AlphaFoldDB" id="A0A2G5UHB0"/>
<dbReference type="Proteomes" id="UP000230233">
    <property type="component" value="Chromosome III"/>
</dbReference>
<keyword evidence="3" id="KW-1185">Reference proteome</keyword>
<feature type="transmembrane region" description="Helical" evidence="1">
    <location>
        <begin position="21"/>
        <end position="43"/>
    </location>
</feature>
<reference evidence="3" key="1">
    <citation type="submission" date="2017-10" db="EMBL/GenBank/DDBJ databases">
        <title>Rapid genome shrinkage in a self-fertile nematode reveals novel sperm competition proteins.</title>
        <authorList>
            <person name="Yin D."/>
            <person name="Schwarz E.M."/>
            <person name="Thomas C.G."/>
            <person name="Felde R.L."/>
            <person name="Korf I.F."/>
            <person name="Cutter A.D."/>
            <person name="Schartner C.M."/>
            <person name="Ralston E.J."/>
            <person name="Meyer B.J."/>
            <person name="Haag E.S."/>
        </authorList>
    </citation>
    <scope>NUCLEOTIDE SEQUENCE [LARGE SCALE GENOMIC DNA]</scope>
    <source>
        <strain evidence="3">JU1422</strain>
    </source>
</reference>
<evidence type="ECO:0000256" key="1">
    <source>
        <dbReference type="SAM" id="Phobius"/>
    </source>
</evidence>
<feature type="transmembrane region" description="Helical" evidence="1">
    <location>
        <begin position="49"/>
        <end position="69"/>
    </location>
</feature>
<gene>
    <name evidence="2" type="primary">Cni-C48B4.9</name>
    <name evidence="2" type="synonym">Cnig_chr_III.g10795</name>
    <name evidence="2" type="ORF">B9Z55_010795</name>
</gene>
<evidence type="ECO:0000313" key="2">
    <source>
        <dbReference type="EMBL" id="PIC38945.1"/>
    </source>
</evidence>
<accession>A0A2G5UHB0</accession>
<name>A0A2G5UHB0_9PELO</name>
<sequence length="101" mass="11800">MIIKTGQPQNVQILVDKPPKFLGVPLKKFILAYHVIFLVLLIKEMHDRVLPPVPLIIMAWITVVSFFLIKSKQKTYIKIHFWISLAFLIAVLLMMMFAVFY</sequence>